<name>A0ABD6EQN4_9BILA</name>
<proteinExistence type="predicted"/>
<sequence length="117" mass="13831">MFYRRCCTAPHSHINFSTNHSHIFDQDIRFTHTLQSSFESHFFSTTANEQFEECRLRRLNQMGVIVVSVYRENVNSKGNRSPRAYSTNCSSSKYVTRREIFRLSLPDLTIFSSNEYF</sequence>
<dbReference type="EMBL" id="JBGFUD010004054">
    <property type="protein sequence ID" value="MFH4979318.1"/>
    <property type="molecule type" value="Genomic_DNA"/>
</dbReference>
<accession>A0ABD6EQN4</accession>
<evidence type="ECO:0000313" key="2">
    <source>
        <dbReference type="Proteomes" id="UP001608902"/>
    </source>
</evidence>
<dbReference type="Proteomes" id="UP001608902">
    <property type="component" value="Unassembled WGS sequence"/>
</dbReference>
<keyword evidence="2" id="KW-1185">Reference proteome</keyword>
<gene>
    <name evidence="1" type="ORF">AB6A40_006027</name>
</gene>
<dbReference type="AlphaFoldDB" id="A0ABD6EQN4"/>
<evidence type="ECO:0000313" key="1">
    <source>
        <dbReference type="EMBL" id="MFH4979318.1"/>
    </source>
</evidence>
<organism evidence="1 2">
    <name type="scientific">Gnathostoma spinigerum</name>
    <dbReference type="NCBI Taxonomy" id="75299"/>
    <lineage>
        <taxon>Eukaryota</taxon>
        <taxon>Metazoa</taxon>
        <taxon>Ecdysozoa</taxon>
        <taxon>Nematoda</taxon>
        <taxon>Chromadorea</taxon>
        <taxon>Rhabditida</taxon>
        <taxon>Spirurina</taxon>
        <taxon>Gnathostomatomorpha</taxon>
        <taxon>Gnathostomatoidea</taxon>
        <taxon>Gnathostomatidae</taxon>
        <taxon>Gnathostoma</taxon>
    </lineage>
</organism>
<reference evidence="1 2" key="1">
    <citation type="submission" date="2024-08" db="EMBL/GenBank/DDBJ databases">
        <title>Gnathostoma spinigerum genome.</title>
        <authorList>
            <person name="Gonzalez-Bertolin B."/>
            <person name="Monzon S."/>
            <person name="Zaballos A."/>
            <person name="Jimenez P."/>
            <person name="Dekumyoy P."/>
            <person name="Varona S."/>
            <person name="Cuesta I."/>
            <person name="Sumanam S."/>
            <person name="Adisakwattana P."/>
            <person name="Gasser R.B."/>
            <person name="Hernandez-Gonzalez A."/>
            <person name="Young N.D."/>
            <person name="Perteguer M.J."/>
        </authorList>
    </citation>
    <scope>NUCLEOTIDE SEQUENCE [LARGE SCALE GENOMIC DNA]</scope>
    <source>
        <strain evidence="1">AL3</strain>
        <tissue evidence="1">Liver</tissue>
    </source>
</reference>
<protein>
    <submittedName>
        <fullName evidence="1">Uncharacterized protein</fullName>
    </submittedName>
</protein>
<comment type="caution">
    <text evidence="1">The sequence shown here is derived from an EMBL/GenBank/DDBJ whole genome shotgun (WGS) entry which is preliminary data.</text>
</comment>